<dbReference type="Pfam" id="PF07971">
    <property type="entry name" value="Glyco_hydro_92"/>
    <property type="match status" value="1"/>
</dbReference>
<feature type="domain" description="Glycosyl hydrolase family 92 N-terminal" evidence="6">
    <location>
        <begin position="26"/>
        <end position="262"/>
    </location>
</feature>
<dbReference type="InterPro" id="IPR005887">
    <property type="entry name" value="GH92_a_mannosidase_put"/>
</dbReference>
<comment type="caution">
    <text evidence="7">The sequence shown here is derived from an EMBL/GenBank/DDBJ whole genome shotgun (WGS) entry which is preliminary data.</text>
</comment>
<dbReference type="InterPro" id="IPR014718">
    <property type="entry name" value="GH-type_carb-bd"/>
</dbReference>
<feature type="chain" id="PRO_5024384775" description="Glycoside hydrolase family 92 protein" evidence="4">
    <location>
        <begin position="21"/>
        <end position="721"/>
    </location>
</feature>
<dbReference type="InterPro" id="IPR041371">
    <property type="entry name" value="GH92_N"/>
</dbReference>
<dbReference type="GO" id="GO:0030246">
    <property type="term" value="F:carbohydrate binding"/>
    <property type="evidence" value="ECO:0007669"/>
    <property type="project" value="InterPro"/>
</dbReference>
<evidence type="ECO:0008006" key="9">
    <source>
        <dbReference type="Google" id="ProtNLM"/>
    </source>
</evidence>
<evidence type="ECO:0000259" key="6">
    <source>
        <dbReference type="Pfam" id="PF17678"/>
    </source>
</evidence>
<dbReference type="Gene3D" id="1.20.1610.10">
    <property type="entry name" value="alpha-1,2-mannosidases domains"/>
    <property type="match status" value="1"/>
</dbReference>
<evidence type="ECO:0000256" key="2">
    <source>
        <dbReference type="ARBA" id="ARBA00011245"/>
    </source>
</evidence>
<dbReference type="GO" id="GO:0000224">
    <property type="term" value="F:peptide-N4-(N-acetyl-beta-glucosaminyl)asparagine amidase activity"/>
    <property type="evidence" value="ECO:0007669"/>
    <property type="project" value="TreeGrafter"/>
</dbReference>
<dbReference type="InterPro" id="IPR012939">
    <property type="entry name" value="Glyco_hydro_92"/>
</dbReference>
<keyword evidence="4" id="KW-0732">Signal</keyword>
<dbReference type="PANTHER" id="PTHR12143:SF43">
    <property type="entry name" value="PUTATIVE-RELATED"/>
    <property type="match status" value="1"/>
</dbReference>
<dbReference type="FunFam" id="1.20.1050.60:FF:000001">
    <property type="entry name" value="Putative alpha-1,2-mannosidase"/>
    <property type="match status" value="1"/>
</dbReference>
<accession>A0A5M8NVU7</accession>
<comment type="cofactor">
    <cofactor evidence="1">
        <name>Ca(2+)</name>
        <dbReference type="ChEBI" id="CHEBI:29108"/>
    </cofactor>
</comment>
<comment type="subunit">
    <text evidence="2">Monomer.</text>
</comment>
<evidence type="ECO:0000256" key="4">
    <source>
        <dbReference type="SAM" id="SignalP"/>
    </source>
</evidence>
<evidence type="ECO:0000313" key="8">
    <source>
        <dbReference type="Proteomes" id="UP000324575"/>
    </source>
</evidence>
<protein>
    <recommendedName>
        <fullName evidence="9">Glycoside hydrolase family 92 protein</fullName>
    </recommendedName>
</protein>
<evidence type="ECO:0000313" key="7">
    <source>
        <dbReference type="EMBL" id="KAA6300448.1"/>
    </source>
</evidence>
<dbReference type="SUPFAM" id="SSF48208">
    <property type="entry name" value="Six-hairpin glycosidases"/>
    <property type="match status" value="1"/>
</dbReference>
<dbReference type="AlphaFoldDB" id="A0A5M8NVU7"/>
<dbReference type="InterPro" id="IPR008928">
    <property type="entry name" value="6-hairpin_glycosidase_sf"/>
</dbReference>
<dbReference type="EMBL" id="SNRX01000080">
    <property type="protein sequence ID" value="KAA6300448.1"/>
    <property type="molecule type" value="Genomic_DNA"/>
</dbReference>
<dbReference type="GO" id="GO:0005829">
    <property type="term" value="C:cytosol"/>
    <property type="evidence" value="ECO:0007669"/>
    <property type="project" value="TreeGrafter"/>
</dbReference>
<dbReference type="NCBIfam" id="TIGR01180">
    <property type="entry name" value="aman2_put"/>
    <property type="match status" value="1"/>
</dbReference>
<dbReference type="Gene3D" id="2.70.98.10">
    <property type="match status" value="1"/>
</dbReference>
<name>A0A5M8NVU7_9BACT</name>
<dbReference type="Gene3D" id="1.20.1050.60">
    <property type="entry name" value="alpha-1,2-mannosidase"/>
    <property type="match status" value="1"/>
</dbReference>
<dbReference type="InterPro" id="IPR050883">
    <property type="entry name" value="PNGase"/>
</dbReference>
<sequence>MNVNKLFFLFLFSASTGIYAQKPIDYVNMMIGTTGAHPTEYGGVAPTVSEPFGMTQWCAATRINGISKTMYHYNDSLFIGFMATHQPAVWMGDYGFFTLMPQVNTLKIAPSQRGVRFDRRTETTSPYQYRISYEDGENHPITTVFTATSRCGFFQITYPKGDKPLLFIEAGRKAPGGEIRIFPEKKEIRLYNKERHDSHLGPELPNMKGYYVLKFSSDFAGFGTWNGDSVKTGNVSDAGNSVGAYIEFLPGTVAVELKAGSSFISYEQAEENIHKELPAGKSFASIAGKVKEKWSNYLNKVKIKGASEDDLAVFYTAFFHTLQYPREFSEYGRYYSAFDDKIHDGVSYSAYSFWDTFRSENPWLLLVAPERINDMITALIQMYNEGGWLPKWPNPSYTNIMIGTHADAVIADAYVNGYRGYDVQTAYQAIRKNAFTPPGNDEHSRWGDRQRWNGNYEARGGLTHYIAKGYVADDLTAESVARTLEFALDDYCIAQMAKALGQEEDYKLLMKRAGNYKNLYNPETSFFQAKKSDGNWTNPNAGFTEGANWTYRFCVMQDVPGLIDLLGGPGKLTEALDKTFDDKHYRHDNEPGHHYVYLYNFCNRWDKTQARIPEIIAANYLNKPDGLSGNDDCGQMSSWYLFTALGFYPFTPASGQYTLGIPRFEEITLTLPNGRKLRVSAPKPKESKLRMKVTFNGKVLPSPFISVKEIMKGGILEFKTE</sequence>
<evidence type="ECO:0000256" key="3">
    <source>
        <dbReference type="ARBA" id="ARBA00022837"/>
    </source>
</evidence>
<dbReference type="PANTHER" id="PTHR12143">
    <property type="entry name" value="PEPTIDE N-GLYCANASE PNGASE -RELATED"/>
    <property type="match status" value="1"/>
</dbReference>
<evidence type="ECO:0000259" key="5">
    <source>
        <dbReference type="Pfam" id="PF07971"/>
    </source>
</evidence>
<dbReference type="Gene3D" id="3.30.2080.10">
    <property type="entry name" value="GH92 mannosidase domain"/>
    <property type="match status" value="1"/>
</dbReference>
<dbReference type="Proteomes" id="UP000324575">
    <property type="component" value="Unassembled WGS sequence"/>
</dbReference>
<reference evidence="7 8" key="1">
    <citation type="submission" date="2019-03" db="EMBL/GenBank/DDBJ databases">
        <title>Single cell metagenomics reveals metabolic interactions within the superorganism composed of flagellate Streblomastix strix and complex community of Bacteroidetes bacteria on its surface.</title>
        <authorList>
            <person name="Treitli S.C."/>
            <person name="Kolisko M."/>
            <person name="Husnik F."/>
            <person name="Keeling P."/>
            <person name="Hampl V."/>
        </authorList>
    </citation>
    <scope>NUCLEOTIDE SEQUENCE [LARGE SCALE GENOMIC DNA]</scope>
    <source>
        <strain evidence="7">St1</strain>
    </source>
</reference>
<gene>
    <name evidence="7" type="ORF">EZS26_003403</name>
</gene>
<proteinExistence type="predicted"/>
<feature type="signal peptide" evidence="4">
    <location>
        <begin position="1"/>
        <end position="20"/>
    </location>
</feature>
<keyword evidence="3" id="KW-0106">Calcium</keyword>
<dbReference type="Pfam" id="PF17678">
    <property type="entry name" value="Glyco_hydro_92N"/>
    <property type="match status" value="1"/>
</dbReference>
<feature type="domain" description="Glycosyl hydrolase family 92" evidence="5">
    <location>
        <begin position="268"/>
        <end position="719"/>
    </location>
</feature>
<dbReference type="GO" id="GO:0006516">
    <property type="term" value="P:glycoprotein catabolic process"/>
    <property type="evidence" value="ECO:0007669"/>
    <property type="project" value="TreeGrafter"/>
</dbReference>
<dbReference type="GO" id="GO:0005975">
    <property type="term" value="P:carbohydrate metabolic process"/>
    <property type="evidence" value="ECO:0007669"/>
    <property type="project" value="InterPro"/>
</dbReference>
<evidence type="ECO:0000256" key="1">
    <source>
        <dbReference type="ARBA" id="ARBA00001913"/>
    </source>
</evidence>
<organism evidence="7 8">
    <name type="scientific">Candidatus Ordinivivax streblomastigis</name>
    <dbReference type="NCBI Taxonomy" id="2540710"/>
    <lineage>
        <taxon>Bacteria</taxon>
        <taxon>Pseudomonadati</taxon>
        <taxon>Bacteroidota</taxon>
        <taxon>Bacteroidia</taxon>
        <taxon>Bacteroidales</taxon>
        <taxon>Candidatus Ordinivivax</taxon>
    </lineage>
</organism>